<evidence type="ECO:0000256" key="9">
    <source>
        <dbReference type="ARBA" id="ARBA00033006"/>
    </source>
</evidence>
<name>T1EPB6_HELRO</name>
<dbReference type="CTD" id="20198416"/>
<evidence type="ECO:0000256" key="4">
    <source>
        <dbReference type="ARBA" id="ARBA00022692"/>
    </source>
</evidence>
<keyword evidence="6 10" id="KW-1133">Transmembrane helix</keyword>
<dbReference type="GO" id="GO:0005789">
    <property type="term" value="C:endoplasmic reticulum membrane"/>
    <property type="evidence" value="ECO:0007669"/>
    <property type="project" value="UniProtKB-SubCell"/>
</dbReference>
<evidence type="ECO:0000313" key="13">
    <source>
        <dbReference type="Proteomes" id="UP000015101"/>
    </source>
</evidence>
<dbReference type="KEGG" id="hro:HELRODRAFT_159697"/>
<evidence type="ECO:0000256" key="2">
    <source>
        <dbReference type="ARBA" id="ARBA00010799"/>
    </source>
</evidence>
<reference evidence="12" key="3">
    <citation type="submission" date="2015-06" db="UniProtKB">
        <authorList>
            <consortium name="EnsemblMetazoa"/>
        </authorList>
    </citation>
    <scope>IDENTIFICATION</scope>
</reference>
<dbReference type="PANTHER" id="PTHR42650">
    <property type="entry name" value="TAIL-ANCHORED PROTEIN INSERTION RECEPTOR WRB"/>
    <property type="match status" value="1"/>
</dbReference>
<dbReference type="EMBL" id="KB095811">
    <property type="protein sequence ID" value="ESO13092.1"/>
    <property type="molecule type" value="Genomic_DNA"/>
</dbReference>
<comment type="similarity">
    <text evidence="2">Belongs to the WRB/GET1 family.</text>
</comment>
<protein>
    <recommendedName>
        <fullName evidence="3">Guided entry of tail-anchored proteins factor 1</fullName>
    </recommendedName>
    <alternativeName>
        <fullName evidence="8">Tail-anchored protein insertion receptor WRB</fullName>
    </alternativeName>
    <alternativeName>
        <fullName evidence="9">Tryptophan-rich basic protein</fullName>
    </alternativeName>
</protein>
<dbReference type="GO" id="GO:0043529">
    <property type="term" value="C:GET complex"/>
    <property type="evidence" value="ECO:0000318"/>
    <property type="project" value="GO_Central"/>
</dbReference>
<feature type="transmembrane region" description="Helical" evidence="10">
    <location>
        <begin position="98"/>
        <end position="124"/>
    </location>
</feature>
<dbReference type="Gene3D" id="1.10.287.660">
    <property type="entry name" value="Helix hairpin bin"/>
    <property type="match status" value="1"/>
</dbReference>
<dbReference type="GeneID" id="20198416"/>
<dbReference type="InParanoid" id="T1EPB6"/>
<sequence>MFYKESVEEKNRKTEIAELKKELKSIPMVDEFPKYARLERQIKKLSTESNKISQARSQSIVIRKCVLIFIVNFIQLLISGIVIWMYKSEPVVEIESKWVFPISSLLSMPSGSSGVISAFVWIIICRCAISQIHSIFFNDFGSKQSL</sequence>
<dbReference type="InterPro" id="IPR028945">
    <property type="entry name" value="Get1"/>
</dbReference>
<dbReference type="HOGENOM" id="CLU_121992_1_0_1"/>
<accession>T1EPB6</accession>
<keyword evidence="7 10" id="KW-0472">Membrane</keyword>
<gene>
    <name evidence="12" type="primary">20198416</name>
    <name evidence="11" type="ORF">HELRODRAFT_159697</name>
</gene>
<dbReference type="RefSeq" id="XP_009009812.1">
    <property type="nucleotide sequence ID" value="XM_009011564.1"/>
</dbReference>
<dbReference type="Proteomes" id="UP000015101">
    <property type="component" value="Unassembled WGS sequence"/>
</dbReference>
<dbReference type="PANTHER" id="PTHR42650:SF1">
    <property type="entry name" value="GUIDED ENTRY OF TAIL-ANCHORED PROTEINS FACTOR 1"/>
    <property type="match status" value="1"/>
</dbReference>
<feature type="transmembrane region" description="Helical" evidence="10">
    <location>
        <begin position="66"/>
        <end position="86"/>
    </location>
</feature>
<comment type="subcellular location">
    <subcellularLocation>
        <location evidence="1">Endoplasmic reticulum membrane</location>
        <topology evidence="1">Multi-pass membrane protein</topology>
    </subcellularLocation>
</comment>
<dbReference type="GO" id="GO:0043495">
    <property type="term" value="F:protein-membrane adaptor activity"/>
    <property type="evidence" value="ECO:0000318"/>
    <property type="project" value="GO_Central"/>
</dbReference>
<evidence type="ECO:0000256" key="1">
    <source>
        <dbReference type="ARBA" id="ARBA00004477"/>
    </source>
</evidence>
<proteinExistence type="inferred from homology"/>
<organism evidence="12 13">
    <name type="scientific">Helobdella robusta</name>
    <name type="common">Californian leech</name>
    <dbReference type="NCBI Taxonomy" id="6412"/>
    <lineage>
        <taxon>Eukaryota</taxon>
        <taxon>Metazoa</taxon>
        <taxon>Spiralia</taxon>
        <taxon>Lophotrochozoa</taxon>
        <taxon>Annelida</taxon>
        <taxon>Clitellata</taxon>
        <taxon>Hirudinea</taxon>
        <taxon>Rhynchobdellida</taxon>
        <taxon>Glossiphoniidae</taxon>
        <taxon>Helobdella</taxon>
    </lineage>
</organism>
<reference evidence="11 13" key="2">
    <citation type="journal article" date="2013" name="Nature">
        <title>Insights into bilaterian evolution from three spiralian genomes.</title>
        <authorList>
            <person name="Simakov O."/>
            <person name="Marletaz F."/>
            <person name="Cho S.J."/>
            <person name="Edsinger-Gonzales E."/>
            <person name="Havlak P."/>
            <person name="Hellsten U."/>
            <person name="Kuo D.H."/>
            <person name="Larsson T."/>
            <person name="Lv J."/>
            <person name="Arendt D."/>
            <person name="Savage R."/>
            <person name="Osoegawa K."/>
            <person name="de Jong P."/>
            <person name="Grimwood J."/>
            <person name="Chapman J.A."/>
            <person name="Shapiro H."/>
            <person name="Aerts A."/>
            <person name="Otillar R.P."/>
            <person name="Terry A.Y."/>
            <person name="Boore J.L."/>
            <person name="Grigoriev I.V."/>
            <person name="Lindberg D.R."/>
            <person name="Seaver E.C."/>
            <person name="Weisblat D.A."/>
            <person name="Putnam N.H."/>
            <person name="Rokhsar D.S."/>
        </authorList>
    </citation>
    <scope>NUCLEOTIDE SEQUENCE</scope>
</reference>
<dbReference type="Pfam" id="PF04420">
    <property type="entry name" value="CHD5"/>
    <property type="match status" value="1"/>
</dbReference>
<dbReference type="GO" id="GO:0071816">
    <property type="term" value="P:tail-anchored membrane protein insertion into ER membrane"/>
    <property type="evidence" value="ECO:0000318"/>
    <property type="project" value="GO_Central"/>
</dbReference>
<dbReference type="STRING" id="6412.T1EPB6"/>
<keyword evidence="4 10" id="KW-0812">Transmembrane</keyword>
<evidence type="ECO:0000256" key="5">
    <source>
        <dbReference type="ARBA" id="ARBA00022824"/>
    </source>
</evidence>
<dbReference type="OMA" id="CGMFTAF"/>
<evidence type="ECO:0000313" key="12">
    <source>
        <dbReference type="EnsemblMetazoa" id="HelroP159697"/>
    </source>
</evidence>
<dbReference type="eggNOG" id="KOG4253">
    <property type="taxonomic scope" value="Eukaryota"/>
</dbReference>
<evidence type="ECO:0000256" key="8">
    <source>
        <dbReference type="ARBA" id="ARBA00032437"/>
    </source>
</evidence>
<evidence type="ECO:0000256" key="7">
    <source>
        <dbReference type="ARBA" id="ARBA00023136"/>
    </source>
</evidence>
<evidence type="ECO:0000256" key="3">
    <source>
        <dbReference type="ARBA" id="ARBA00017951"/>
    </source>
</evidence>
<dbReference type="EnsemblMetazoa" id="HelroT159697">
    <property type="protein sequence ID" value="HelroP159697"/>
    <property type="gene ID" value="HelroG159697"/>
</dbReference>
<evidence type="ECO:0000256" key="6">
    <source>
        <dbReference type="ARBA" id="ARBA00022989"/>
    </source>
</evidence>
<keyword evidence="5" id="KW-0256">Endoplasmic reticulum</keyword>
<dbReference type="AlphaFoldDB" id="T1EPB6"/>
<dbReference type="OrthoDB" id="69461at2759"/>
<evidence type="ECO:0000313" key="11">
    <source>
        <dbReference type="EMBL" id="ESO13092.1"/>
    </source>
</evidence>
<reference evidence="13" key="1">
    <citation type="submission" date="2012-12" db="EMBL/GenBank/DDBJ databases">
        <authorList>
            <person name="Hellsten U."/>
            <person name="Grimwood J."/>
            <person name="Chapman J.A."/>
            <person name="Shapiro H."/>
            <person name="Aerts A."/>
            <person name="Otillar R.P."/>
            <person name="Terry A.Y."/>
            <person name="Boore J.L."/>
            <person name="Simakov O."/>
            <person name="Marletaz F."/>
            <person name="Cho S.-J."/>
            <person name="Edsinger-Gonzales E."/>
            <person name="Havlak P."/>
            <person name="Kuo D.-H."/>
            <person name="Larsson T."/>
            <person name="Lv J."/>
            <person name="Arendt D."/>
            <person name="Savage R."/>
            <person name="Osoegawa K."/>
            <person name="de Jong P."/>
            <person name="Lindberg D.R."/>
            <person name="Seaver E.C."/>
            <person name="Weisblat D.A."/>
            <person name="Putnam N.H."/>
            <person name="Grigoriev I.V."/>
            <person name="Rokhsar D.S."/>
        </authorList>
    </citation>
    <scope>NUCLEOTIDE SEQUENCE</scope>
</reference>
<dbReference type="InterPro" id="IPR029012">
    <property type="entry name" value="Helix_hairpin_bin_sf"/>
</dbReference>
<keyword evidence="13" id="KW-1185">Reference proteome</keyword>
<evidence type="ECO:0000256" key="10">
    <source>
        <dbReference type="SAM" id="Phobius"/>
    </source>
</evidence>
<dbReference type="EMBL" id="AMQM01000312">
    <property type="status" value="NOT_ANNOTATED_CDS"/>
    <property type="molecule type" value="Genomic_DNA"/>
</dbReference>